<dbReference type="InterPro" id="IPR027417">
    <property type="entry name" value="P-loop_NTPase"/>
</dbReference>
<dbReference type="NCBIfam" id="TIGR00231">
    <property type="entry name" value="small_GTP"/>
    <property type="match status" value="1"/>
</dbReference>
<dbReference type="InterPro" id="IPR050305">
    <property type="entry name" value="Small_GTPase_Rab"/>
</dbReference>
<evidence type="ECO:0000256" key="8">
    <source>
        <dbReference type="ARBA" id="ARBA00047660"/>
    </source>
</evidence>
<dbReference type="GO" id="GO:0016020">
    <property type="term" value="C:membrane"/>
    <property type="evidence" value="ECO:0007669"/>
    <property type="project" value="UniProtKB-SubCell"/>
</dbReference>
<evidence type="ECO:0000256" key="1">
    <source>
        <dbReference type="ARBA" id="ARBA00004635"/>
    </source>
</evidence>
<accession>A0AAZ1XNC0</accession>
<keyword evidence="10" id="KW-1185">Reference proteome</keyword>
<dbReference type="InterPro" id="IPR005225">
    <property type="entry name" value="Small_GTP-bd"/>
</dbReference>
<dbReference type="GO" id="GO:0005525">
    <property type="term" value="F:GTP binding"/>
    <property type="evidence" value="ECO:0007669"/>
    <property type="project" value="UniProtKB-KW"/>
</dbReference>
<dbReference type="PANTHER" id="PTHR47980">
    <property type="entry name" value="LD44762P"/>
    <property type="match status" value="1"/>
</dbReference>
<comment type="subcellular location">
    <subcellularLocation>
        <location evidence="1">Membrane</location>
        <topology evidence="1">Lipid-anchor</topology>
    </subcellularLocation>
</comment>
<keyword evidence="4" id="KW-0547">Nucleotide-binding</keyword>
<dbReference type="PROSITE" id="PS51419">
    <property type="entry name" value="RAB"/>
    <property type="match status" value="1"/>
</dbReference>
<reference evidence="9" key="3">
    <citation type="submission" date="2025-09" db="UniProtKB">
        <authorList>
            <consortium name="Ensembl"/>
        </authorList>
    </citation>
    <scope>IDENTIFICATION</scope>
</reference>
<dbReference type="Pfam" id="PF00071">
    <property type="entry name" value="Ras"/>
    <property type="match status" value="1"/>
</dbReference>
<dbReference type="GO" id="GO:0003925">
    <property type="term" value="F:G protein activity"/>
    <property type="evidence" value="ECO:0007669"/>
    <property type="project" value="UniProtKB-EC"/>
</dbReference>
<dbReference type="Proteomes" id="UP000472276">
    <property type="component" value="Unassembled WGS sequence"/>
</dbReference>
<dbReference type="PRINTS" id="PR00449">
    <property type="entry name" value="RASTRNSFRMNG"/>
</dbReference>
<evidence type="ECO:0000313" key="10">
    <source>
        <dbReference type="Proteomes" id="UP000472276"/>
    </source>
</evidence>
<dbReference type="SMART" id="SM00175">
    <property type="entry name" value="RAB"/>
    <property type="match status" value="1"/>
</dbReference>
<gene>
    <name evidence="9" type="primary">RAB10</name>
</gene>
<sequence length="110" mass="12354">MAKKTYDLLFKLLLIGDSGVGKTCVLFRFSDDAFNTTFISTIGIDFKIKTVELQGKKIKLQIWDTAGQERFHTITTSYYRGAMGIIKTAVFQQSGFSDLDVVSVFYAIYG</sequence>
<comment type="similarity">
    <text evidence="2">Belongs to the small GTPase superfamily. Rab family.</text>
</comment>
<evidence type="ECO:0000256" key="7">
    <source>
        <dbReference type="ARBA" id="ARBA00023289"/>
    </source>
</evidence>
<keyword evidence="7" id="KW-0636">Prenylation</keyword>
<evidence type="ECO:0000313" key="9">
    <source>
        <dbReference type="Ensembl" id="ENSOABP00000069756.1"/>
    </source>
</evidence>
<dbReference type="SUPFAM" id="SSF52540">
    <property type="entry name" value="P-loop containing nucleoside triphosphate hydrolases"/>
    <property type="match status" value="1"/>
</dbReference>
<proteinExistence type="inferred from homology"/>
<organism evidence="9 10">
    <name type="scientific">Oreochromis aureus</name>
    <name type="common">Israeli tilapia</name>
    <name type="synonym">Chromis aureus</name>
    <dbReference type="NCBI Taxonomy" id="47969"/>
    <lineage>
        <taxon>Eukaryota</taxon>
        <taxon>Metazoa</taxon>
        <taxon>Chordata</taxon>
        <taxon>Craniata</taxon>
        <taxon>Vertebrata</taxon>
        <taxon>Euteleostomi</taxon>
        <taxon>Actinopterygii</taxon>
        <taxon>Neopterygii</taxon>
        <taxon>Teleostei</taxon>
        <taxon>Neoteleostei</taxon>
        <taxon>Acanthomorphata</taxon>
        <taxon>Ovalentaria</taxon>
        <taxon>Cichlomorphae</taxon>
        <taxon>Cichliformes</taxon>
        <taxon>Cichlidae</taxon>
        <taxon>African cichlids</taxon>
        <taxon>Pseudocrenilabrinae</taxon>
        <taxon>Oreochromini</taxon>
        <taxon>Oreochromis</taxon>
    </lineage>
</organism>
<dbReference type="InterPro" id="IPR001806">
    <property type="entry name" value="Small_GTPase"/>
</dbReference>
<name>A0AAZ1XNC0_OREAU</name>
<evidence type="ECO:0000256" key="5">
    <source>
        <dbReference type="ARBA" id="ARBA00023134"/>
    </source>
</evidence>
<evidence type="ECO:0000256" key="6">
    <source>
        <dbReference type="ARBA" id="ARBA00023288"/>
    </source>
</evidence>
<keyword evidence="5" id="KW-0342">GTP-binding</keyword>
<reference evidence="10" key="1">
    <citation type="submission" date="2020-03" db="EMBL/GenBank/DDBJ databases">
        <title>Evolution of repeat sequences and sex chromosomes of tilapia species revealed by chromosome-level genomes.</title>
        <authorList>
            <person name="Xu L."/>
            <person name="Tao W."/>
            <person name="Wang D."/>
            <person name="Zhou Q."/>
        </authorList>
    </citation>
    <scope>NUCLEOTIDE SEQUENCE [LARGE SCALE GENOMIC DNA]</scope>
    <source>
        <strain evidence="10">Israel</strain>
    </source>
</reference>
<evidence type="ECO:0000256" key="4">
    <source>
        <dbReference type="ARBA" id="ARBA00022741"/>
    </source>
</evidence>
<evidence type="ECO:0000256" key="3">
    <source>
        <dbReference type="ARBA" id="ARBA00011984"/>
    </source>
</evidence>
<protein>
    <recommendedName>
        <fullName evidence="3">small monomeric GTPase</fullName>
        <ecNumber evidence="3">3.6.5.2</ecNumber>
    </recommendedName>
</protein>
<dbReference type="FunFam" id="3.40.50.300:FF:001447">
    <property type="entry name" value="Ras-related protein Rab-1B"/>
    <property type="match status" value="1"/>
</dbReference>
<comment type="catalytic activity">
    <reaction evidence="8">
        <text>GTP + H2O = GDP + phosphate + H(+)</text>
        <dbReference type="Rhea" id="RHEA:19669"/>
        <dbReference type="ChEBI" id="CHEBI:15377"/>
        <dbReference type="ChEBI" id="CHEBI:15378"/>
        <dbReference type="ChEBI" id="CHEBI:37565"/>
        <dbReference type="ChEBI" id="CHEBI:43474"/>
        <dbReference type="ChEBI" id="CHEBI:58189"/>
        <dbReference type="EC" id="3.6.5.2"/>
    </reaction>
    <physiologicalReaction direction="left-to-right" evidence="8">
        <dbReference type="Rhea" id="RHEA:19670"/>
    </physiologicalReaction>
</comment>
<dbReference type="Ensembl" id="ENSOABT00000065653.1">
    <property type="protein sequence ID" value="ENSOABP00000069756.1"/>
    <property type="gene ID" value="ENSOABG00000012701.2"/>
</dbReference>
<dbReference type="Gene3D" id="3.40.50.300">
    <property type="entry name" value="P-loop containing nucleotide triphosphate hydrolases"/>
    <property type="match status" value="1"/>
</dbReference>
<reference evidence="9" key="2">
    <citation type="submission" date="2025-08" db="UniProtKB">
        <authorList>
            <consortium name="Ensembl"/>
        </authorList>
    </citation>
    <scope>IDENTIFICATION</scope>
</reference>
<dbReference type="EC" id="3.6.5.2" evidence="3"/>
<dbReference type="AlphaFoldDB" id="A0AAZ1XNC0"/>
<evidence type="ECO:0000256" key="2">
    <source>
        <dbReference type="ARBA" id="ARBA00006270"/>
    </source>
</evidence>
<keyword evidence="6" id="KW-0449">Lipoprotein</keyword>